<dbReference type="EMBL" id="KB302742">
    <property type="protein sequence ID" value="ELU03949.1"/>
    <property type="molecule type" value="Genomic_DNA"/>
</dbReference>
<evidence type="ECO:0000256" key="1">
    <source>
        <dbReference type="SAM" id="MobiDB-lite"/>
    </source>
</evidence>
<dbReference type="AlphaFoldDB" id="R7UDB6"/>
<accession>R7UDB6</accession>
<reference evidence="4" key="1">
    <citation type="submission" date="2012-12" db="EMBL/GenBank/DDBJ databases">
        <authorList>
            <person name="Hellsten U."/>
            <person name="Grimwood J."/>
            <person name="Chapman J.A."/>
            <person name="Shapiro H."/>
            <person name="Aerts A."/>
            <person name="Otillar R.P."/>
            <person name="Terry A.Y."/>
            <person name="Boore J.L."/>
            <person name="Simakov O."/>
            <person name="Marletaz F."/>
            <person name="Cho S.-J."/>
            <person name="Edsinger-Gonzales E."/>
            <person name="Havlak P."/>
            <person name="Kuo D.-H."/>
            <person name="Larsson T."/>
            <person name="Lv J."/>
            <person name="Arendt D."/>
            <person name="Savage R."/>
            <person name="Osoegawa K."/>
            <person name="de Jong P."/>
            <person name="Lindberg D.R."/>
            <person name="Seaver E.C."/>
            <person name="Weisblat D.A."/>
            <person name="Putnam N.H."/>
            <person name="Grigoriev I.V."/>
            <person name="Rokhsar D.S."/>
        </authorList>
    </citation>
    <scope>NUCLEOTIDE SEQUENCE</scope>
    <source>
        <strain evidence="4">I ESC-2004</strain>
    </source>
</reference>
<dbReference type="EMBL" id="AMQN01008303">
    <property type="status" value="NOT_ANNOTATED_CDS"/>
    <property type="molecule type" value="Genomic_DNA"/>
</dbReference>
<dbReference type="Gene3D" id="2.80.10.50">
    <property type="match status" value="1"/>
</dbReference>
<dbReference type="HOGENOM" id="CLU_774443_0_0_1"/>
<evidence type="ECO:0000313" key="4">
    <source>
        <dbReference type="Proteomes" id="UP000014760"/>
    </source>
</evidence>
<gene>
    <name evidence="2" type="ORF">CAPTEDRAFT_222641</name>
</gene>
<organism evidence="2">
    <name type="scientific">Capitella teleta</name>
    <name type="common">Polychaete worm</name>
    <dbReference type="NCBI Taxonomy" id="283909"/>
    <lineage>
        <taxon>Eukaryota</taxon>
        <taxon>Metazoa</taxon>
        <taxon>Spiralia</taxon>
        <taxon>Lophotrochozoa</taxon>
        <taxon>Annelida</taxon>
        <taxon>Polychaeta</taxon>
        <taxon>Sedentaria</taxon>
        <taxon>Scolecida</taxon>
        <taxon>Capitellidae</taxon>
        <taxon>Capitella</taxon>
    </lineage>
</organism>
<keyword evidence="4" id="KW-1185">Reference proteome</keyword>
<reference evidence="3" key="3">
    <citation type="submission" date="2015-06" db="UniProtKB">
        <authorList>
            <consortium name="EnsemblMetazoa"/>
        </authorList>
    </citation>
    <scope>IDENTIFICATION</scope>
</reference>
<feature type="region of interest" description="Disordered" evidence="1">
    <location>
        <begin position="24"/>
        <end position="47"/>
    </location>
</feature>
<protein>
    <submittedName>
        <fullName evidence="2 3">Uncharacterized protein</fullName>
    </submittedName>
</protein>
<feature type="region of interest" description="Disordered" evidence="1">
    <location>
        <begin position="271"/>
        <end position="295"/>
    </location>
</feature>
<dbReference type="EnsemblMetazoa" id="CapteT222641">
    <property type="protein sequence ID" value="CapteP222641"/>
    <property type="gene ID" value="CapteG222641"/>
</dbReference>
<sequence>MPSLINLTHVNIWTTVTTPGSSNDMWLHSEGAQPPNPLSPSPKERAERARFPVPGVDHEKLLAAPDFMLADERSIVTRDLVAGATRDQKYYFLTKYVTNGHKGSRYLQIAPQNVTTHREFLPKYSLIVMLLACIHPAFSRNNSVCDSYAPIHSLRPSKNRDAYRLYFLQGDESGTCLCVNDTGKLYVEDCSSVLSEGRGECVFYVKPPESDLTMNVIYSYQYPRNMKQCRDREDKRHRGCSKRWYVQIKGGQVKTRRAKPSRPLDHTVTFRKQPQAGKDGVDQKKFGNSLPTTTAPLIRHVPKGSAFFDLNKRRRSRKKKKSSSRGFNLLSGLHTGLRHRKNRARKKGGGYFLIGHDN</sequence>
<reference evidence="2 4" key="2">
    <citation type="journal article" date="2013" name="Nature">
        <title>Insights into bilaterian evolution from three spiralian genomes.</title>
        <authorList>
            <person name="Simakov O."/>
            <person name="Marletaz F."/>
            <person name="Cho S.J."/>
            <person name="Edsinger-Gonzales E."/>
            <person name="Havlak P."/>
            <person name="Hellsten U."/>
            <person name="Kuo D.H."/>
            <person name="Larsson T."/>
            <person name="Lv J."/>
            <person name="Arendt D."/>
            <person name="Savage R."/>
            <person name="Osoegawa K."/>
            <person name="de Jong P."/>
            <person name="Grimwood J."/>
            <person name="Chapman J.A."/>
            <person name="Shapiro H."/>
            <person name="Aerts A."/>
            <person name="Otillar R.P."/>
            <person name="Terry A.Y."/>
            <person name="Boore J.L."/>
            <person name="Grigoriev I.V."/>
            <person name="Lindberg D.R."/>
            <person name="Seaver E.C."/>
            <person name="Weisblat D.A."/>
            <person name="Putnam N.H."/>
            <person name="Rokhsar D.S."/>
        </authorList>
    </citation>
    <scope>NUCLEOTIDE SEQUENCE</scope>
    <source>
        <strain evidence="2 4">I ESC-2004</strain>
    </source>
</reference>
<evidence type="ECO:0000313" key="2">
    <source>
        <dbReference type="EMBL" id="ELU03949.1"/>
    </source>
</evidence>
<name>R7UDB6_CAPTE</name>
<evidence type="ECO:0000313" key="3">
    <source>
        <dbReference type="EnsemblMetazoa" id="CapteP222641"/>
    </source>
</evidence>
<dbReference type="Proteomes" id="UP000014760">
    <property type="component" value="Unassembled WGS sequence"/>
</dbReference>
<proteinExistence type="predicted"/>